<evidence type="ECO:0000313" key="3">
    <source>
        <dbReference type="Proteomes" id="UP000070409"/>
    </source>
</evidence>
<dbReference type="Pfam" id="PF02627">
    <property type="entry name" value="CMD"/>
    <property type="match status" value="1"/>
</dbReference>
<evidence type="ECO:0000313" key="2">
    <source>
        <dbReference type="EMBL" id="KXO98352.1"/>
    </source>
</evidence>
<evidence type="ECO:0000259" key="1">
    <source>
        <dbReference type="Pfam" id="PF02627"/>
    </source>
</evidence>
<keyword evidence="3" id="KW-1185">Reference proteome</keyword>
<proteinExistence type="predicted"/>
<dbReference type="InterPro" id="IPR052512">
    <property type="entry name" value="4CMD/NDH-1_regulator"/>
</dbReference>
<accession>A0A137ZJI2</accession>
<organism evidence="2 3">
    <name type="scientific">Tsukamurella pseudospumae</name>
    <dbReference type="NCBI Taxonomy" id="239498"/>
    <lineage>
        <taxon>Bacteria</taxon>
        <taxon>Bacillati</taxon>
        <taxon>Actinomycetota</taxon>
        <taxon>Actinomycetes</taxon>
        <taxon>Mycobacteriales</taxon>
        <taxon>Tsukamurellaceae</taxon>
        <taxon>Tsukamurella</taxon>
    </lineage>
</organism>
<feature type="domain" description="Carboxymuconolactone decarboxylase-like" evidence="1">
    <location>
        <begin position="13"/>
        <end position="70"/>
    </location>
</feature>
<gene>
    <name evidence="2" type="ORF">AXK61_20240</name>
</gene>
<protein>
    <recommendedName>
        <fullName evidence="1">Carboxymuconolactone decarboxylase-like domain-containing protein</fullName>
    </recommendedName>
</protein>
<dbReference type="Proteomes" id="UP000070409">
    <property type="component" value="Unassembled WGS sequence"/>
</dbReference>
<dbReference type="InterPro" id="IPR029032">
    <property type="entry name" value="AhpD-like"/>
</dbReference>
<reference evidence="2 3" key="1">
    <citation type="submission" date="2016-02" db="EMBL/GenBank/DDBJ databases">
        <authorList>
            <person name="Teng J.L."/>
            <person name="Tang Y."/>
            <person name="Huang Y."/>
            <person name="Guo F."/>
            <person name="Wei W."/>
            <person name="Chen J.H."/>
            <person name="Wong S.Y."/>
            <person name="Lau S.K."/>
            <person name="Woo P.C."/>
        </authorList>
    </citation>
    <scope>NUCLEOTIDE SEQUENCE [LARGE SCALE GENOMIC DNA]</scope>
    <source>
        <strain evidence="2 3">JCM 13375</strain>
    </source>
</reference>
<comment type="caution">
    <text evidence="2">The sequence shown here is derived from an EMBL/GenBank/DDBJ whole genome shotgun (WGS) entry which is preliminary data.</text>
</comment>
<dbReference type="PANTHER" id="PTHR33570:SF2">
    <property type="entry name" value="CARBOXYMUCONOLACTONE DECARBOXYLASE-LIKE DOMAIN-CONTAINING PROTEIN"/>
    <property type="match status" value="1"/>
</dbReference>
<dbReference type="PANTHER" id="PTHR33570">
    <property type="entry name" value="4-CARBOXYMUCONOLACTONE DECARBOXYLASE FAMILY PROTEIN"/>
    <property type="match status" value="1"/>
</dbReference>
<dbReference type="InterPro" id="IPR003779">
    <property type="entry name" value="CMD-like"/>
</dbReference>
<name>A0A137ZJI2_9ACTN</name>
<sequence>MLAMVTTIGRHALVTIAALTTLGDAERQLKFHTRAALTAGASPQDIVDAVIHLLAFAGNPRVFNAMLAIRQVFAERELLPLQQQ</sequence>
<dbReference type="Gene3D" id="1.20.1290.10">
    <property type="entry name" value="AhpD-like"/>
    <property type="match status" value="1"/>
</dbReference>
<dbReference type="EMBL" id="LSRE01000013">
    <property type="protein sequence ID" value="KXO98352.1"/>
    <property type="molecule type" value="Genomic_DNA"/>
</dbReference>
<dbReference type="SUPFAM" id="SSF69118">
    <property type="entry name" value="AhpD-like"/>
    <property type="match status" value="1"/>
</dbReference>